<proteinExistence type="predicted"/>
<evidence type="ECO:0000256" key="1">
    <source>
        <dbReference type="SAM" id="MobiDB-lite"/>
    </source>
</evidence>
<evidence type="ECO:0000313" key="3">
    <source>
        <dbReference type="EMBL" id="ERJ07728.1"/>
    </source>
</evidence>
<feature type="compositionally biased region" description="Acidic residues" evidence="1">
    <location>
        <begin position="232"/>
        <end position="241"/>
    </location>
</feature>
<evidence type="ECO:0000256" key="2">
    <source>
        <dbReference type="SAM" id="Phobius"/>
    </source>
</evidence>
<dbReference type="Proteomes" id="UP000003861">
    <property type="component" value="Unassembled WGS sequence"/>
</dbReference>
<reference evidence="3 4" key="1">
    <citation type="journal article" date="2011" name="J. Bacteriol.">
        <title>Genome sequence of Halorhabdus tiamatea, the first archaeon isolated from a deep-sea anoxic brine lake.</title>
        <authorList>
            <person name="Antunes A."/>
            <person name="Alam I."/>
            <person name="Bajic V.B."/>
            <person name="Stingl U."/>
        </authorList>
    </citation>
    <scope>NUCLEOTIDE SEQUENCE [LARGE SCALE GENOMIC DNA]</scope>
    <source>
        <strain evidence="3 4">SARL4B</strain>
    </source>
</reference>
<dbReference type="PATRIC" id="fig|1033806.13.peg.96"/>
<accession>U2E696</accession>
<comment type="caution">
    <text evidence="3">The sequence shown here is derived from an EMBL/GenBank/DDBJ whole genome shotgun (WGS) entry which is preliminary data.</text>
</comment>
<sequence length="252" mass="27613">MNARTRLLLGIVGLVGLLALAGCLSPVSDADLAENATYDWEADANASYRLYAGNYTAVVDIQDRESLELFLPDGLGSRQAIPISGLKFRYPNGTVANDSVYEVSTGRSEVVLEPPVSNGTVAFTARRSGSDFRTRVLVEGTHEVALPPNKRVGLPVFSRVVPGDYETGRVGDRTIISWNSIDRDLITIQTYLERDLLLFGGIVVIALVVGAFGLVYYRREIAKLRTEREELGLDVDQDEDDPRDRGPPPGMR</sequence>
<keyword evidence="2" id="KW-1133">Transmembrane helix</keyword>
<dbReference type="OrthoDB" id="312630at2157"/>
<dbReference type="RefSeq" id="WP_008527409.1">
    <property type="nucleotide sequence ID" value="NC_021921.1"/>
</dbReference>
<dbReference type="Pfam" id="PF19119">
    <property type="entry name" value="DUF5803"/>
    <property type="match status" value="1"/>
</dbReference>
<feature type="region of interest" description="Disordered" evidence="1">
    <location>
        <begin position="232"/>
        <end position="252"/>
    </location>
</feature>
<feature type="transmembrane region" description="Helical" evidence="2">
    <location>
        <begin position="196"/>
        <end position="217"/>
    </location>
</feature>
<keyword evidence="3" id="KW-0449">Lipoprotein</keyword>
<keyword evidence="2" id="KW-0472">Membrane</keyword>
<dbReference type="InterPro" id="IPR043826">
    <property type="entry name" value="DUF5803"/>
</dbReference>
<dbReference type="eggNOG" id="arCOG02874">
    <property type="taxonomic scope" value="Archaea"/>
</dbReference>
<name>U2E696_9EURY</name>
<reference evidence="3 4" key="2">
    <citation type="journal article" date="2013" name="PLoS ONE">
        <title>INDIGO - INtegrated Data Warehouse of MIcrobial GenOmes with Examples from the Red Sea Extremophiles.</title>
        <authorList>
            <person name="Alam I."/>
            <person name="Antunes A."/>
            <person name="Kamau A.A."/>
            <person name="Ba Alawi W."/>
            <person name="Kalkatawi M."/>
            <person name="Stingl U."/>
            <person name="Bajic V.B."/>
        </authorList>
    </citation>
    <scope>NUCLEOTIDE SEQUENCE [LARGE SCALE GENOMIC DNA]</scope>
    <source>
        <strain evidence="3 4">SARL4B</strain>
    </source>
</reference>
<gene>
    <name evidence="3" type="ORF">HLRTI_000097</name>
</gene>
<dbReference type="GeneID" id="23798194"/>
<dbReference type="AlphaFoldDB" id="U2E696"/>
<dbReference type="STRING" id="1033806.HTIA_0469"/>
<evidence type="ECO:0000313" key="4">
    <source>
        <dbReference type="Proteomes" id="UP000003861"/>
    </source>
</evidence>
<dbReference type="PROSITE" id="PS51257">
    <property type="entry name" value="PROKAR_LIPOPROTEIN"/>
    <property type="match status" value="1"/>
</dbReference>
<dbReference type="EMBL" id="AFNT02000001">
    <property type="protein sequence ID" value="ERJ07728.1"/>
    <property type="molecule type" value="Genomic_DNA"/>
</dbReference>
<keyword evidence="2" id="KW-0812">Transmembrane</keyword>
<protein>
    <submittedName>
        <fullName evidence="3">Membrane lipoprotein</fullName>
    </submittedName>
</protein>
<organism evidence="3 4">
    <name type="scientific">Halorhabdus tiamatea SARL4B</name>
    <dbReference type="NCBI Taxonomy" id="1033806"/>
    <lineage>
        <taxon>Archaea</taxon>
        <taxon>Methanobacteriati</taxon>
        <taxon>Methanobacteriota</taxon>
        <taxon>Stenosarchaea group</taxon>
        <taxon>Halobacteria</taxon>
        <taxon>Halobacteriales</taxon>
        <taxon>Haloarculaceae</taxon>
        <taxon>Halorhabdus</taxon>
    </lineage>
</organism>